<dbReference type="EMBL" id="JACEIK010001862">
    <property type="protein sequence ID" value="MCD7472687.1"/>
    <property type="molecule type" value="Genomic_DNA"/>
</dbReference>
<proteinExistence type="predicted"/>
<reference evidence="3 4" key="1">
    <citation type="journal article" date="2021" name="BMC Genomics">
        <title>Datura genome reveals duplications of psychoactive alkaloid biosynthetic genes and high mutation rate following tissue culture.</title>
        <authorList>
            <person name="Rajewski A."/>
            <person name="Carter-House D."/>
            <person name="Stajich J."/>
            <person name="Litt A."/>
        </authorList>
    </citation>
    <scope>NUCLEOTIDE SEQUENCE [LARGE SCALE GENOMIC DNA]</scope>
    <source>
        <strain evidence="3">AR-01</strain>
    </source>
</reference>
<comment type="caution">
    <text evidence="3">The sequence shown here is derived from an EMBL/GenBank/DDBJ whole genome shotgun (WGS) entry which is preliminary data.</text>
</comment>
<evidence type="ECO:0000256" key="2">
    <source>
        <dbReference type="SAM" id="MobiDB-lite"/>
    </source>
</evidence>
<evidence type="ECO:0000313" key="3">
    <source>
        <dbReference type="EMBL" id="MCD7472687.1"/>
    </source>
</evidence>
<organism evidence="3 4">
    <name type="scientific">Datura stramonium</name>
    <name type="common">Jimsonweed</name>
    <name type="synonym">Common thornapple</name>
    <dbReference type="NCBI Taxonomy" id="4076"/>
    <lineage>
        <taxon>Eukaryota</taxon>
        <taxon>Viridiplantae</taxon>
        <taxon>Streptophyta</taxon>
        <taxon>Embryophyta</taxon>
        <taxon>Tracheophyta</taxon>
        <taxon>Spermatophyta</taxon>
        <taxon>Magnoliopsida</taxon>
        <taxon>eudicotyledons</taxon>
        <taxon>Gunneridae</taxon>
        <taxon>Pentapetalae</taxon>
        <taxon>asterids</taxon>
        <taxon>lamiids</taxon>
        <taxon>Solanales</taxon>
        <taxon>Solanaceae</taxon>
        <taxon>Solanoideae</taxon>
        <taxon>Datureae</taxon>
        <taxon>Datura</taxon>
    </lineage>
</organism>
<sequence length="405" mass="44854">MFAQEDGPSIFDSIFALMAKSDGEYDEKASILDIQKNLKHYSQKELRALDNVLIDAYHGIINEKGVLATDLQQSKRLKKCMESEFKGKKFVTKLQVKLEDELEKIKLNLSSQLERNEDLEKELINVNTGLDKSLRWNWFFQALVSANKRNGHNGGVDAQTASQEPGTSSSFSKKEHQLDSSVNISESLGTEGFRDEGTFKVPDPSSQQRLDFSEIQVSNWKNKGSYPLENVITPLNTGILTHSMAQNILKTKAMNECEFLKGHCSKEPSEGQVPQIGDDPAPIVNLNELSIFTNQDDAFVEKPKEVDSVIGSTGATLSTKPSIPPKEGMSNILENKEETIEHFMTAMATRASGGGEQTPVFVKKDSTDQLSFPKWDGTSMSLVSVVVVSPTLEDDEVPPQLGVQH</sequence>
<evidence type="ECO:0000256" key="1">
    <source>
        <dbReference type="SAM" id="Coils"/>
    </source>
</evidence>
<evidence type="ECO:0000313" key="4">
    <source>
        <dbReference type="Proteomes" id="UP000823775"/>
    </source>
</evidence>
<feature type="compositionally biased region" description="Polar residues" evidence="2">
    <location>
        <begin position="159"/>
        <end position="171"/>
    </location>
</feature>
<keyword evidence="1" id="KW-0175">Coiled coil</keyword>
<feature type="coiled-coil region" evidence="1">
    <location>
        <begin position="95"/>
        <end position="122"/>
    </location>
</feature>
<feature type="region of interest" description="Disordered" evidence="2">
    <location>
        <begin position="151"/>
        <end position="181"/>
    </location>
</feature>
<keyword evidence="4" id="KW-1185">Reference proteome</keyword>
<protein>
    <submittedName>
        <fullName evidence="3">Uncharacterized protein</fullName>
    </submittedName>
</protein>
<accession>A0ABS8TMF8</accession>
<gene>
    <name evidence="3" type="ORF">HAX54_014013</name>
</gene>
<name>A0ABS8TMF8_DATST</name>
<dbReference type="Proteomes" id="UP000823775">
    <property type="component" value="Unassembled WGS sequence"/>
</dbReference>